<feature type="transmembrane region" description="Helical" evidence="8">
    <location>
        <begin position="611"/>
        <end position="639"/>
    </location>
</feature>
<dbReference type="PANTHER" id="PTHR48041">
    <property type="entry name" value="ABC TRANSPORTER G FAMILY MEMBER 28"/>
    <property type="match status" value="1"/>
</dbReference>
<keyword evidence="11" id="KW-1185">Reference proteome</keyword>
<evidence type="ECO:0000256" key="3">
    <source>
        <dbReference type="ARBA" id="ARBA00022692"/>
    </source>
</evidence>
<dbReference type="GO" id="GO:0005524">
    <property type="term" value="F:ATP binding"/>
    <property type="evidence" value="ECO:0007669"/>
    <property type="project" value="UniProtKB-KW"/>
</dbReference>
<evidence type="ECO:0000313" key="11">
    <source>
        <dbReference type="Proteomes" id="UP000232323"/>
    </source>
</evidence>
<evidence type="ECO:0000256" key="8">
    <source>
        <dbReference type="SAM" id="Phobius"/>
    </source>
</evidence>
<dbReference type="OrthoDB" id="66620at2759"/>
<keyword evidence="5" id="KW-0067">ATP-binding</keyword>
<evidence type="ECO:0000259" key="9">
    <source>
        <dbReference type="PROSITE" id="PS50893"/>
    </source>
</evidence>
<dbReference type="GO" id="GO:0016887">
    <property type="term" value="F:ATP hydrolysis activity"/>
    <property type="evidence" value="ECO:0007669"/>
    <property type="project" value="InterPro"/>
</dbReference>
<dbReference type="PANTHER" id="PTHR48041:SF139">
    <property type="entry name" value="PROTEIN SCARLET"/>
    <property type="match status" value="1"/>
</dbReference>
<evidence type="ECO:0000313" key="10">
    <source>
        <dbReference type="EMBL" id="GAX76975.1"/>
    </source>
</evidence>
<dbReference type="SUPFAM" id="SSF52540">
    <property type="entry name" value="P-loop containing nucleoside triphosphate hydrolases"/>
    <property type="match status" value="1"/>
</dbReference>
<reference evidence="10 11" key="1">
    <citation type="submission" date="2017-08" db="EMBL/GenBank/DDBJ databases">
        <title>Acidophilic green algal genome provides insights into adaptation to an acidic environment.</title>
        <authorList>
            <person name="Hirooka S."/>
            <person name="Hirose Y."/>
            <person name="Kanesaki Y."/>
            <person name="Higuchi S."/>
            <person name="Fujiwara T."/>
            <person name="Onuma R."/>
            <person name="Era A."/>
            <person name="Ohbayashi R."/>
            <person name="Uzuka A."/>
            <person name="Nozaki H."/>
            <person name="Yoshikawa H."/>
            <person name="Miyagishima S.Y."/>
        </authorList>
    </citation>
    <scope>NUCLEOTIDE SEQUENCE [LARGE SCALE GENOMIC DNA]</scope>
    <source>
        <strain evidence="10 11">NIES-2499</strain>
    </source>
</reference>
<evidence type="ECO:0000256" key="2">
    <source>
        <dbReference type="ARBA" id="ARBA00022448"/>
    </source>
</evidence>
<feature type="transmembrane region" description="Helical" evidence="8">
    <location>
        <begin position="543"/>
        <end position="561"/>
    </location>
</feature>
<evidence type="ECO:0000256" key="1">
    <source>
        <dbReference type="ARBA" id="ARBA00004141"/>
    </source>
</evidence>
<feature type="transmembrane region" description="Helical" evidence="8">
    <location>
        <begin position="567"/>
        <end position="590"/>
    </location>
</feature>
<sequence length="790" mass="85819">MCKSTDGTVGVQLDFKNLECRVRDRVTGQSKQILFGISGSCVPGRLFALMGGSGAGKTTLLNILACNTSSANVCGDVAVNGCKRIDREFSKSSCYVMQADLLYPSATVRECVLTSALLRLPMRMSRQAKILKVDEVLKDLLDLSPPPPPAKRLVFDPVGNDKEKEEEDLLSCANTLIGDDGIGMKGISGGQKRRTSLATDLVKDPLVIFADEPTSGLDSEVALNIMEALLMLSRKNRTVVCTIHQPNSDITSMFEDFMLLSRGRCVYHGPWLSAVDWFAGQGFRTPNYKNPTDYFMSVIRSEDVSSQLVQAFKDLQLQACCCNNASAGGLQPEINLLDGLNYLGNDDQEATAAHDSIKVATVDEDAGASCPAAVADVLSTSDALQRMPAAGVVSIILASQSTSESCALSQHSREGLITMPHTTAIVEAQRCLLNVPAGSQSLHGAQSRVACRSKQQQGNKGATGLDLLQVSIIMPALADASALTSAAAHQKDSSLMSSSRFSVEAGSDDDDASSAPIWYQVNILSARILLNWFRSPVMLASEIVQYLFMSIFIGLMYFRFTDDSNGVYNRASCVWFSLAVMCFTPSYTAATSWHVEKGLIRKELQQRQYSVLALCFSRSVVTLPFQLLQCLLFVAVMYFLAGFQADASKFFIFWVAMSLFQILSDSVGLLCAIVTKQVQYSTILLTFVLLVLLSFSGFLLTQVPVYFVWINKISYLTYAYTGIMQSQLSDLMVQDPNNSTQLVQASTLMSASLNNGLSMSANFGVLAAICVGMELMKLGALQVMFMLGML</sequence>
<dbReference type="InterPro" id="IPR003593">
    <property type="entry name" value="AAA+_ATPase"/>
</dbReference>
<feature type="transmembrane region" description="Helical" evidence="8">
    <location>
        <begin position="682"/>
        <end position="709"/>
    </location>
</feature>
<evidence type="ECO:0000256" key="4">
    <source>
        <dbReference type="ARBA" id="ARBA00022741"/>
    </source>
</evidence>
<dbReference type="InterPro" id="IPR043926">
    <property type="entry name" value="ABCG_dom"/>
</dbReference>
<comment type="caution">
    <text evidence="10">The sequence shown here is derived from an EMBL/GenBank/DDBJ whole genome shotgun (WGS) entry which is preliminary data.</text>
</comment>
<evidence type="ECO:0000256" key="7">
    <source>
        <dbReference type="ARBA" id="ARBA00023136"/>
    </source>
</evidence>
<keyword evidence="3 8" id="KW-0812">Transmembrane</keyword>
<accession>A0A250X1P3</accession>
<dbReference type="AlphaFoldDB" id="A0A250X1P3"/>
<dbReference type="GO" id="GO:0140359">
    <property type="term" value="F:ABC-type transporter activity"/>
    <property type="evidence" value="ECO:0007669"/>
    <property type="project" value="InterPro"/>
</dbReference>
<feature type="domain" description="ABC transporter" evidence="9">
    <location>
        <begin position="13"/>
        <end position="287"/>
    </location>
</feature>
<evidence type="ECO:0000256" key="6">
    <source>
        <dbReference type="ARBA" id="ARBA00022989"/>
    </source>
</evidence>
<dbReference type="Proteomes" id="UP000232323">
    <property type="component" value="Unassembled WGS sequence"/>
</dbReference>
<dbReference type="InterPro" id="IPR013525">
    <property type="entry name" value="ABC2_TM"/>
</dbReference>
<dbReference type="Pfam" id="PF00005">
    <property type="entry name" value="ABC_tran"/>
    <property type="match status" value="1"/>
</dbReference>
<proteinExistence type="predicted"/>
<dbReference type="PROSITE" id="PS50893">
    <property type="entry name" value="ABC_TRANSPORTER_2"/>
    <property type="match status" value="1"/>
</dbReference>
<evidence type="ECO:0000256" key="5">
    <source>
        <dbReference type="ARBA" id="ARBA00022840"/>
    </source>
</evidence>
<keyword evidence="4" id="KW-0547">Nucleotide-binding</keyword>
<dbReference type="InterPro" id="IPR050352">
    <property type="entry name" value="ABCG_transporters"/>
</dbReference>
<keyword evidence="7 8" id="KW-0472">Membrane</keyword>
<dbReference type="Gene3D" id="3.40.50.300">
    <property type="entry name" value="P-loop containing nucleotide triphosphate hydrolases"/>
    <property type="match status" value="1"/>
</dbReference>
<name>A0A250X1P3_9CHLO</name>
<organism evidence="10 11">
    <name type="scientific">Chlamydomonas eustigma</name>
    <dbReference type="NCBI Taxonomy" id="1157962"/>
    <lineage>
        <taxon>Eukaryota</taxon>
        <taxon>Viridiplantae</taxon>
        <taxon>Chlorophyta</taxon>
        <taxon>core chlorophytes</taxon>
        <taxon>Chlorophyceae</taxon>
        <taxon>CS clade</taxon>
        <taxon>Chlamydomonadales</taxon>
        <taxon>Chlamydomonadaceae</taxon>
        <taxon>Chlamydomonas</taxon>
    </lineage>
</organism>
<dbReference type="GO" id="GO:0016020">
    <property type="term" value="C:membrane"/>
    <property type="evidence" value="ECO:0007669"/>
    <property type="project" value="UniProtKB-SubCell"/>
</dbReference>
<feature type="transmembrane region" description="Helical" evidence="8">
    <location>
        <begin position="651"/>
        <end position="675"/>
    </location>
</feature>
<feature type="transmembrane region" description="Helical" evidence="8">
    <location>
        <begin position="763"/>
        <end position="787"/>
    </location>
</feature>
<dbReference type="EMBL" id="BEGY01000021">
    <property type="protein sequence ID" value="GAX76975.1"/>
    <property type="molecule type" value="Genomic_DNA"/>
</dbReference>
<dbReference type="SMART" id="SM00382">
    <property type="entry name" value="AAA"/>
    <property type="match status" value="1"/>
</dbReference>
<dbReference type="Pfam" id="PF01061">
    <property type="entry name" value="ABC2_membrane"/>
    <property type="match status" value="1"/>
</dbReference>
<dbReference type="Pfam" id="PF19055">
    <property type="entry name" value="ABC2_membrane_7"/>
    <property type="match status" value="1"/>
</dbReference>
<keyword evidence="6 8" id="KW-1133">Transmembrane helix</keyword>
<keyword evidence="2" id="KW-0813">Transport</keyword>
<protein>
    <recommendedName>
        <fullName evidence="9">ABC transporter domain-containing protein</fullName>
    </recommendedName>
</protein>
<gene>
    <name evidence="10" type="ORF">CEUSTIGMA_g4422.t1</name>
</gene>
<dbReference type="InterPro" id="IPR003439">
    <property type="entry name" value="ABC_transporter-like_ATP-bd"/>
</dbReference>
<comment type="subcellular location">
    <subcellularLocation>
        <location evidence="1">Membrane</location>
        <topology evidence="1">Multi-pass membrane protein</topology>
    </subcellularLocation>
</comment>
<dbReference type="InterPro" id="IPR027417">
    <property type="entry name" value="P-loop_NTPase"/>
</dbReference>